<dbReference type="PANTHER" id="PTHR43562">
    <property type="entry name" value="NAPA-TYPE SODIUM/HYDROGEN ANTIPORTER"/>
    <property type="match status" value="1"/>
</dbReference>
<feature type="transmembrane region" description="Helical" evidence="8">
    <location>
        <begin position="24"/>
        <end position="42"/>
    </location>
</feature>
<evidence type="ECO:0000259" key="9">
    <source>
        <dbReference type="Pfam" id="PF00999"/>
    </source>
</evidence>
<dbReference type="EMBL" id="BARS01015419">
    <property type="protein sequence ID" value="GAF90238.1"/>
    <property type="molecule type" value="Genomic_DNA"/>
</dbReference>
<keyword evidence="3" id="KW-0050">Antiport</keyword>
<protein>
    <recommendedName>
        <fullName evidence="9">Cation/H+ exchanger transmembrane domain-containing protein</fullName>
    </recommendedName>
</protein>
<evidence type="ECO:0000256" key="2">
    <source>
        <dbReference type="ARBA" id="ARBA00022448"/>
    </source>
</evidence>
<comment type="caution">
    <text evidence="10">The sequence shown here is derived from an EMBL/GenBank/DDBJ whole genome shotgun (WGS) entry which is preliminary data.</text>
</comment>
<name>X0T9Q7_9ZZZZ</name>
<feature type="non-terminal residue" evidence="10">
    <location>
        <position position="206"/>
    </location>
</feature>
<feature type="transmembrane region" description="Helical" evidence="8">
    <location>
        <begin position="104"/>
        <end position="123"/>
    </location>
</feature>
<keyword evidence="5 8" id="KW-1133">Transmembrane helix</keyword>
<evidence type="ECO:0000256" key="3">
    <source>
        <dbReference type="ARBA" id="ARBA00022449"/>
    </source>
</evidence>
<comment type="subcellular location">
    <subcellularLocation>
        <location evidence="1">Membrane</location>
        <topology evidence="1">Multi-pass membrane protein</topology>
    </subcellularLocation>
</comment>
<evidence type="ECO:0000313" key="10">
    <source>
        <dbReference type="EMBL" id="GAF90238.1"/>
    </source>
</evidence>
<gene>
    <name evidence="10" type="ORF">S01H1_25514</name>
</gene>
<dbReference type="GO" id="GO:0015297">
    <property type="term" value="F:antiporter activity"/>
    <property type="evidence" value="ECO:0007669"/>
    <property type="project" value="UniProtKB-KW"/>
</dbReference>
<keyword evidence="2" id="KW-0813">Transport</keyword>
<dbReference type="PANTHER" id="PTHR43562:SF4">
    <property type="entry name" value="NA(+)_H(+) ANTIPORTER NHAS5"/>
    <property type="match status" value="1"/>
</dbReference>
<dbReference type="GO" id="GO:0016020">
    <property type="term" value="C:membrane"/>
    <property type="evidence" value="ECO:0007669"/>
    <property type="project" value="UniProtKB-SubCell"/>
</dbReference>
<evidence type="ECO:0000256" key="4">
    <source>
        <dbReference type="ARBA" id="ARBA00022692"/>
    </source>
</evidence>
<dbReference type="GO" id="GO:1902600">
    <property type="term" value="P:proton transmembrane transport"/>
    <property type="evidence" value="ECO:0007669"/>
    <property type="project" value="InterPro"/>
</dbReference>
<sequence>MLLLAIIIAGPIIAERFGFPGLIGLIFLGMFAGPFVLGWIPVEGLVSDLGDIGLLYLMFLAGLSFNIRAFMENRSNAIVYGLLGFFIPFVMSYYFAISFIDLEVLGALLVGAMWASNTLVAYPDVLAAGLQNKRAVSAAVSAGVVADLLSLTVLGIVTSTAVIELEDAAYSEATTPNPALPLWLGLLLLAAFCFWLLPRITQWFFV</sequence>
<dbReference type="InterPro" id="IPR038770">
    <property type="entry name" value="Na+/solute_symporter_sf"/>
</dbReference>
<dbReference type="InterPro" id="IPR006153">
    <property type="entry name" value="Cation/H_exchanger_TM"/>
</dbReference>
<evidence type="ECO:0000256" key="5">
    <source>
        <dbReference type="ARBA" id="ARBA00022989"/>
    </source>
</evidence>
<evidence type="ECO:0000256" key="1">
    <source>
        <dbReference type="ARBA" id="ARBA00004141"/>
    </source>
</evidence>
<feature type="transmembrane region" description="Helical" evidence="8">
    <location>
        <begin position="54"/>
        <end position="71"/>
    </location>
</feature>
<dbReference type="Pfam" id="PF00999">
    <property type="entry name" value="Na_H_Exchanger"/>
    <property type="match status" value="1"/>
</dbReference>
<feature type="transmembrane region" description="Helical" evidence="8">
    <location>
        <begin position="179"/>
        <end position="197"/>
    </location>
</feature>
<keyword evidence="6" id="KW-0406">Ion transport</keyword>
<keyword evidence="4 8" id="KW-0812">Transmembrane</keyword>
<dbReference type="AlphaFoldDB" id="X0T9Q7"/>
<proteinExistence type="predicted"/>
<organism evidence="10">
    <name type="scientific">marine sediment metagenome</name>
    <dbReference type="NCBI Taxonomy" id="412755"/>
    <lineage>
        <taxon>unclassified sequences</taxon>
        <taxon>metagenomes</taxon>
        <taxon>ecological metagenomes</taxon>
    </lineage>
</organism>
<keyword evidence="7 8" id="KW-0472">Membrane</keyword>
<evidence type="ECO:0000256" key="6">
    <source>
        <dbReference type="ARBA" id="ARBA00023065"/>
    </source>
</evidence>
<accession>X0T9Q7</accession>
<feature type="transmembrane region" description="Helical" evidence="8">
    <location>
        <begin position="135"/>
        <end position="158"/>
    </location>
</feature>
<reference evidence="10" key="1">
    <citation type="journal article" date="2014" name="Front. Microbiol.">
        <title>High frequency of phylogenetically diverse reductive dehalogenase-homologous genes in deep subseafloor sedimentary metagenomes.</title>
        <authorList>
            <person name="Kawai M."/>
            <person name="Futagami T."/>
            <person name="Toyoda A."/>
            <person name="Takaki Y."/>
            <person name="Nishi S."/>
            <person name="Hori S."/>
            <person name="Arai W."/>
            <person name="Tsubouchi T."/>
            <person name="Morono Y."/>
            <person name="Uchiyama I."/>
            <person name="Ito T."/>
            <person name="Fujiyama A."/>
            <person name="Inagaki F."/>
            <person name="Takami H."/>
        </authorList>
    </citation>
    <scope>NUCLEOTIDE SEQUENCE</scope>
    <source>
        <strain evidence="10">Expedition CK06-06</strain>
    </source>
</reference>
<dbReference type="Gene3D" id="1.20.1530.20">
    <property type="match status" value="1"/>
</dbReference>
<feature type="transmembrane region" description="Helical" evidence="8">
    <location>
        <begin position="77"/>
        <end position="97"/>
    </location>
</feature>
<evidence type="ECO:0000256" key="8">
    <source>
        <dbReference type="SAM" id="Phobius"/>
    </source>
</evidence>
<feature type="domain" description="Cation/H+ exchanger transmembrane" evidence="9">
    <location>
        <begin position="6"/>
        <end position="201"/>
    </location>
</feature>
<evidence type="ECO:0000256" key="7">
    <source>
        <dbReference type="ARBA" id="ARBA00023136"/>
    </source>
</evidence>